<name>A0A0E9PWF6_ANGAN</name>
<sequence>MRGTEGARGKRIERVKERWRLHCVHRAL</sequence>
<evidence type="ECO:0000313" key="1">
    <source>
        <dbReference type="EMBL" id="JAH08941.1"/>
    </source>
</evidence>
<dbReference type="EMBL" id="GBXM01099636">
    <property type="protein sequence ID" value="JAH08941.1"/>
    <property type="molecule type" value="Transcribed_RNA"/>
</dbReference>
<protein>
    <submittedName>
        <fullName evidence="1">Uncharacterized protein</fullName>
    </submittedName>
</protein>
<organism evidence="1">
    <name type="scientific">Anguilla anguilla</name>
    <name type="common">European freshwater eel</name>
    <name type="synonym">Muraena anguilla</name>
    <dbReference type="NCBI Taxonomy" id="7936"/>
    <lineage>
        <taxon>Eukaryota</taxon>
        <taxon>Metazoa</taxon>
        <taxon>Chordata</taxon>
        <taxon>Craniata</taxon>
        <taxon>Vertebrata</taxon>
        <taxon>Euteleostomi</taxon>
        <taxon>Actinopterygii</taxon>
        <taxon>Neopterygii</taxon>
        <taxon>Teleostei</taxon>
        <taxon>Anguilliformes</taxon>
        <taxon>Anguillidae</taxon>
        <taxon>Anguilla</taxon>
    </lineage>
</organism>
<reference evidence="1" key="2">
    <citation type="journal article" date="2015" name="Fish Shellfish Immunol.">
        <title>Early steps in the European eel (Anguilla anguilla)-Vibrio vulnificus interaction in the gills: Role of the RtxA13 toxin.</title>
        <authorList>
            <person name="Callol A."/>
            <person name="Pajuelo D."/>
            <person name="Ebbesson L."/>
            <person name="Teles M."/>
            <person name="MacKenzie S."/>
            <person name="Amaro C."/>
        </authorList>
    </citation>
    <scope>NUCLEOTIDE SEQUENCE</scope>
</reference>
<dbReference type="AlphaFoldDB" id="A0A0E9PWF6"/>
<reference evidence="1" key="1">
    <citation type="submission" date="2014-11" db="EMBL/GenBank/DDBJ databases">
        <authorList>
            <person name="Amaro Gonzalez C."/>
        </authorList>
    </citation>
    <scope>NUCLEOTIDE SEQUENCE</scope>
</reference>
<accession>A0A0E9PWF6</accession>
<proteinExistence type="predicted"/>